<keyword evidence="3" id="KW-1185">Reference proteome</keyword>
<evidence type="ECO:0000259" key="1">
    <source>
        <dbReference type="Pfam" id="PF06527"/>
    </source>
</evidence>
<protein>
    <recommendedName>
        <fullName evidence="1">TniQ domain-containing protein</fullName>
    </recommendedName>
</protein>
<accession>A0A7W6DBP0</accession>
<proteinExistence type="predicted"/>
<dbReference type="EMBL" id="JACIEE010000012">
    <property type="protein sequence ID" value="MBB3979584.1"/>
    <property type="molecule type" value="Genomic_DNA"/>
</dbReference>
<dbReference type="Pfam" id="PF06527">
    <property type="entry name" value="TniQ"/>
    <property type="match status" value="1"/>
</dbReference>
<dbReference type="InterPro" id="IPR009492">
    <property type="entry name" value="TniQ"/>
</dbReference>
<organism evidence="2 3">
    <name type="scientific">Mycoplana azooxidifex</name>
    <dbReference type="NCBI Taxonomy" id="1636188"/>
    <lineage>
        <taxon>Bacteria</taxon>
        <taxon>Pseudomonadati</taxon>
        <taxon>Pseudomonadota</taxon>
        <taxon>Alphaproteobacteria</taxon>
        <taxon>Hyphomicrobiales</taxon>
        <taxon>Rhizobiaceae</taxon>
        <taxon>Mycoplana</taxon>
    </lineage>
</organism>
<dbReference type="Proteomes" id="UP000574761">
    <property type="component" value="Unassembled WGS sequence"/>
</dbReference>
<gene>
    <name evidence="2" type="ORF">GGQ64_004828</name>
</gene>
<dbReference type="AlphaFoldDB" id="A0A7W6DBP0"/>
<dbReference type="RefSeq" id="WP_183807817.1">
    <property type="nucleotide sequence ID" value="NZ_JACIEE010000012.1"/>
</dbReference>
<evidence type="ECO:0000313" key="3">
    <source>
        <dbReference type="Proteomes" id="UP000574761"/>
    </source>
</evidence>
<evidence type="ECO:0000313" key="2">
    <source>
        <dbReference type="EMBL" id="MBB3979584.1"/>
    </source>
</evidence>
<feature type="domain" description="TniQ" evidence="1">
    <location>
        <begin position="5"/>
        <end position="136"/>
    </location>
</feature>
<comment type="caution">
    <text evidence="2">The sequence shown here is derived from an EMBL/GenBank/DDBJ whole genome shotgun (WGS) entry which is preliminary data.</text>
</comment>
<reference evidence="2 3" key="1">
    <citation type="submission" date="2020-08" db="EMBL/GenBank/DDBJ databases">
        <title>Genomic Encyclopedia of Type Strains, Phase IV (KMG-IV): sequencing the most valuable type-strain genomes for metagenomic binning, comparative biology and taxonomic classification.</title>
        <authorList>
            <person name="Goeker M."/>
        </authorList>
    </citation>
    <scope>NUCLEOTIDE SEQUENCE [LARGE SCALE GENOMIC DNA]</scope>
    <source>
        <strain evidence="2 3">DSM 100211</strain>
    </source>
</reference>
<name>A0A7W6DBP0_9HYPH</name>
<sequence>MSAMLRVPFHDDETLASFLSRMARVNGRNTLSGFLKDFALSPLRVHHGDRAELDKLSHVTGIPAEVLYSRAVRVKGTVTEYRGETFHRLAIERTRLRVCSHCLQEDERNSSCKPGTRMYARAVWMVPAVVSCPRHDRTFTAVAVNFDGIPDLYRTLEKAQREIADGLTTSSELSSTAFEKFVERRLSGLRRDGELLDGASLQTAIDLCQIFGFASVHGRKFHVRGASNDTLSVASQLGFDALGRGREGVFAILDRLAAQKSESSIRGGFAIYGNLYFLLTRPTRGTEYDRVRELVREHAARAVATLPAARIFGKVGDTGTVNMNALVRKARVHPTTVARYLQQNSSVEEMDKPEFGQFVDAATASRAVADLSDTILMPAVSEILGWNIHDCRRLAEMEILPAAVKRDMKGYGLKQRYSPTLAIALKESLISRANYNPSQLQSLRALRLSIVSGHDDVLKAVFDGRLRHMAYAEHRSILDAVQVDLWEVIRHCAEVTLSPKAINRLLGFERLTFLRLLEIGAFSNATPGTTVSIKADDVVSFDSAYITSARVKREHMLRRGDFDAMMDINDIDPAFPLDEVGQMILRRLDIPRLLSAGPKPIRMRAN</sequence>